<sequence length="552" mass="59226">MVFVIAGGCCSDASCVPACPVDCIRPLPSDPTFLTTPQLFIDPSACIGCAACMYACPVSAIHDEPDLPEALEPFADVNRRYFEAHPLTPRFLDIQARRAASALPARVAVIGAGPSGCYAVEELCAVPGIEVTVIDRLPTPFGLARFGVAPDHPDTKLISEHFQAVLEHPAVTCWFNVEVGTDVTVSELRATHHAVIYAGGAADDRRLGIEGEDLAGSFSAREFVAWYNGHPDFADRAFDLGGESAVILGNGNVALDVARALARPPDAYAATDMADHAIAALGSSAIREVQIVARRGPAESACTLPELIELRRLPGVEVRTVPAEVASTQAHAYSETVRQKIELFQSVASEPTPVTPGVRRVTFRFGWTPERLLGNDVVTGVELRRTSDDDSTMRASVHGDLVLRAVGYRVAPTAELPYDGARSAIANDGGRVLRAGTNEPVPGLYCVGWAKRGPSGVIGTNRVCSRETVTHLIEDLQAADLRSLEPGVADALLRARKPSHVTLDQWRHIDQAERAAGRDARPSRPRQKIVHVHEMLHLAARHPEPPVADARS</sequence>
<dbReference type="InterPro" id="IPR017896">
    <property type="entry name" value="4Fe4S_Fe-S-bd"/>
</dbReference>
<dbReference type="PANTHER" id="PTHR48467:SF1">
    <property type="entry name" value="GLUTAMATE SYNTHASE 1 [NADH], CHLOROPLASTIC-LIKE"/>
    <property type="match status" value="1"/>
</dbReference>
<evidence type="ECO:0000313" key="12">
    <source>
        <dbReference type="EMBL" id="KJL42306.1"/>
    </source>
</evidence>
<dbReference type="SUPFAM" id="SSF54862">
    <property type="entry name" value="4Fe-4S ferredoxins"/>
    <property type="match status" value="1"/>
</dbReference>
<feature type="domain" description="4Fe-4S ferredoxin-type" evidence="11">
    <location>
        <begin position="37"/>
        <end position="66"/>
    </location>
</feature>
<dbReference type="EMBL" id="JYJA01000035">
    <property type="protein sequence ID" value="KJL42306.1"/>
    <property type="molecule type" value="Genomic_DNA"/>
</dbReference>
<keyword evidence="8" id="KW-0408">Iron</keyword>
<evidence type="ECO:0000256" key="2">
    <source>
        <dbReference type="ARBA" id="ARBA00013223"/>
    </source>
</evidence>
<dbReference type="PRINTS" id="PR00419">
    <property type="entry name" value="ADXRDTASE"/>
</dbReference>
<reference evidence="12 13" key="1">
    <citation type="submission" date="2015-02" db="EMBL/GenBank/DDBJ databases">
        <title>Draft genome sequences of ten Microbacterium spp. with emphasis on heavy metal contaminated environments.</title>
        <authorList>
            <person name="Corretto E."/>
        </authorList>
    </citation>
    <scope>NUCLEOTIDE SEQUENCE [LARGE SCALE GENOMIC DNA]</scope>
    <source>
        <strain evidence="12 13">DSM 8608</strain>
    </source>
</reference>
<name>A0A0M2HDJ6_MICTR</name>
<keyword evidence="6" id="KW-0521">NADP</keyword>
<evidence type="ECO:0000256" key="8">
    <source>
        <dbReference type="ARBA" id="ARBA00023004"/>
    </source>
</evidence>
<keyword evidence="13" id="KW-1185">Reference proteome</keyword>
<evidence type="ECO:0000256" key="9">
    <source>
        <dbReference type="ARBA" id="ARBA00023014"/>
    </source>
</evidence>
<dbReference type="Gene3D" id="3.50.50.60">
    <property type="entry name" value="FAD/NAD(P)-binding domain"/>
    <property type="match status" value="1"/>
</dbReference>
<dbReference type="InterPro" id="IPR036188">
    <property type="entry name" value="FAD/NAD-bd_sf"/>
</dbReference>
<dbReference type="PATRIC" id="fig|69370.6.peg.2360"/>
<dbReference type="GO" id="GO:0004324">
    <property type="term" value="F:ferredoxin-NADP+ reductase activity"/>
    <property type="evidence" value="ECO:0007669"/>
    <property type="project" value="UniProtKB-EC"/>
</dbReference>
<evidence type="ECO:0000256" key="7">
    <source>
        <dbReference type="ARBA" id="ARBA00023002"/>
    </source>
</evidence>
<dbReference type="PANTHER" id="PTHR48467">
    <property type="entry name" value="GLUTAMATE SYNTHASE 1 [NADH], CHLOROPLASTIC-LIKE"/>
    <property type="match status" value="1"/>
</dbReference>
<proteinExistence type="predicted"/>
<dbReference type="Pfam" id="PF00037">
    <property type="entry name" value="Fer4"/>
    <property type="match status" value="1"/>
</dbReference>
<dbReference type="InterPro" id="IPR023753">
    <property type="entry name" value="FAD/NAD-binding_dom"/>
</dbReference>
<accession>A0A0M2HDJ6</accession>
<comment type="catalytic activity">
    <reaction evidence="10">
        <text>2 reduced [2Fe-2S]-[ferredoxin] + NADP(+) + H(+) = 2 oxidized [2Fe-2S]-[ferredoxin] + NADPH</text>
        <dbReference type="Rhea" id="RHEA:20125"/>
        <dbReference type="Rhea" id="RHEA-COMP:10000"/>
        <dbReference type="Rhea" id="RHEA-COMP:10001"/>
        <dbReference type="ChEBI" id="CHEBI:15378"/>
        <dbReference type="ChEBI" id="CHEBI:33737"/>
        <dbReference type="ChEBI" id="CHEBI:33738"/>
        <dbReference type="ChEBI" id="CHEBI:57783"/>
        <dbReference type="ChEBI" id="CHEBI:58349"/>
        <dbReference type="EC" id="1.18.1.2"/>
    </reaction>
</comment>
<dbReference type="Gene3D" id="3.40.50.720">
    <property type="entry name" value="NAD(P)-binding Rossmann-like Domain"/>
    <property type="match status" value="1"/>
</dbReference>
<keyword evidence="5" id="KW-0274">FAD</keyword>
<dbReference type="GO" id="GO:0046872">
    <property type="term" value="F:metal ion binding"/>
    <property type="evidence" value="ECO:0007669"/>
    <property type="project" value="UniProtKB-KW"/>
</dbReference>
<dbReference type="AlphaFoldDB" id="A0A0M2HDJ6"/>
<keyword evidence="7 12" id="KW-0560">Oxidoreductase</keyword>
<dbReference type="PROSITE" id="PS51379">
    <property type="entry name" value="4FE4S_FER_2"/>
    <property type="match status" value="1"/>
</dbReference>
<dbReference type="OrthoDB" id="289202at2"/>
<dbReference type="RefSeq" id="WP_045299493.1">
    <property type="nucleotide sequence ID" value="NZ_JYJA01000035.1"/>
</dbReference>
<evidence type="ECO:0000256" key="4">
    <source>
        <dbReference type="ARBA" id="ARBA00022723"/>
    </source>
</evidence>
<dbReference type="Pfam" id="PF07992">
    <property type="entry name" value="Pyr_redox_2"/>
    <property type="match status" value="1"/>
</dbReference>
<protein>
    <recommendedName>
        <fullName evidence="2">ferredoxin--NADP(+) reductase</fullName>
        <ecNumber evidence="2">1.18.1.2</ecNumber>
    </recommendedName>
</protein>
<evidence type="ECO:0000259" key="11">
    <source>
        <dbReference type="PROSITE" id="PS51379"/>
    </source>
</evidence>
<dbReference type="GO" id="GO:0051536">
    <property type="term" value="F:iron-sulfur cluster binding"/>
    <property type="evidence" value="ECO:0007669"/>
    <property type="project" value="UniProtKB-KW"/>
</dbReference>
<comment type="cofactor">
    <cofactor evidence="1">
        <name>FAD</name>
        <dbReference type="ChEBI" id="CHEBI:57692"/>
    </cofactor>
</comment>
<dbReference type="Gene3D" id="3.30.70.20">
    <property type="match status" value="1"/>
</dbReference>
<evidence type="ECO:0000256" key="3">
    <source>
        <dbReference type="ARBA" id="ARBA00022630"/>
    </source>
</evidence>
<keyword evidence="9" id="KW-0411">Iron-sulfur</keyword>
<evidence type="ECO:0000256" key="5">
    <source>
        <dbReference type="ARBA" id="ARBA00022827"/>
    </source>
</evidence>
<dbReference type="EC" id="1.18.1.2" evidence="2"/>
<comment type="caution">
    <text evidence="12">The sequence shown here is derived from an EMBL/GenBank/DDBJ whole genome shotgun (WGS) entry which is preliminary data.</text>
</comment>
<dbReference type="Proteomes" id="UP000034098">
    <property type="component" value="Unassembled WGS sequence"/>
</dbReference>
<evidence type="ECO:0000256" key="1">
    <source>
        <dbReference type="ARBA" id="ARBA00001974"/>
    </source>
</evidence>
<dbReference type="PROSITE" id="PS00198">
    <property type="entry name" value="4FE4S_FER_1"/>
    <property type="match status" value="1"/>
</dbReference>
<evidence type="ECO:0000256" key="10">
    <source>
        <dbReference type="ARBA" id="ARBA00047776"/>
    </source>
</evidence>
<dbReference type="SUPFAM" id="SSF51971">
    <property type="entry name" value="Nucleotide-binding domain"/>
    <property type="match status" value="1"/>
</dbReference>
<gene>
    <name evidence="12" type="primary">fprA_3</name>
    <name evidence="12" type="ORF">RS82_02322</name>
</gene>
<dbReference type="InterPro" id="IPR055275">
    <property type="entry name" value="Ferredox_Rdtase"/>
</dbReference>
<keyword evidence="3" id="KW-0285">Flavoprotein</keyword>
<organism evidence="12 13">
    <name type="scientific">Microbacterium trichothecenolyticum</name>
    <name type="common">Aureobacterium trichothecenolyticum</name>
    <dbReference type="NCBI Taxonomy" id="69370"/>
    <lineage>
        <taxon>Bacteria</taxon>
        <taxon>Bacillati</taxon>
        <taxon>Actinomycetota</taxon>
        <taxon>Actinomycetes</taxon>
        <taxon>Micrococcales</taxon>
        <taxon>Microbacteriaceae</taxon>
        <taxon>Microbacterium</taxon>
    </lineage>
</organism>
<dbReference type="InterPro" id="IPR017900">
    <property type="entry name" value="4Fe4S_Fe_S_CS"/>
</dbReference>
<keyword evidence="4" id="KW-0479">Metal-binding</keyword>
<evidence type="ECO:0000256" key="6">
    <source>
        <dbReference type="ARBA" id="ARBA00022857"/>
    </source>
</evidence>
<evidence type="ECO:0000313" key="13">
    <source>
        <dbReference type="Proteomes" id="UP000034098"/>
    </source>
</evidence>